<dbReference type="GO" id="GO:0016567">
    <property type="term" value="P:protein ubiquitination"/>
    <property type="evidence" value="ECO:0000318"/>
    <property type="project" value="GO_Central"/>
</dbReference>
<dbReference type="OrthoDB" id="9984778at2759"/>
<dbReference type="AlphaFoldDB" id="A0A059BFC1"/>
<dbReference type="SMART" id="SM00184">
    <property type="entry name" value="RING"/>
    <property type="match status" value="1"/>
</dbReference>
<evidence type="ECO:0000256" key="5">
    <source>
        <dbReference type="SAM" id="SignalP"/>
    </source>
</evidence>
<keyword evidence="1" id="KW-0479">Metal-binding</keyword>
<dbReference type="GO" id="GO:0008270">
    <property type="term" value="F:zinc ion binding"/>
    <property type="evidence" value="ECO:0007669"/>
    <property type="project" value="UniProtKB-KW"/>
</dbReference>
<evidence type="ECO:0000256" key="4">
    <source>
        <dbReference type="PROSITE-ProRule" id="PRU00175"/>
    </source>
</evidence>
<dbReference type="PROSITE" id="PS50089">
    <property type="entry name" value="ZF_RING_2"/>
    <property type="match status" value="1"/>
</dbReference>
<evidence type="ECO:0000313" key="7">
    <source>
        <dbReference type="EMBL" id="KCW64818.1"/>
    </source>
</evidence>
<dbReference type="KEGG" id="egr:104455728"/>
<dbReference type="Gene3D" id="3.30.40.10">
    <property type="entry name" value="Zinc/RING finger domain, C3HC4 (zinc finger)"/>
    <property type="match status" value="1"/>
</dbReference>
<evidence type="ECO:0000256" key="2">
    <source>
        <dbReference type="ARBA" id="ARBA00022771"/>
    </source>
</evidence>
<accession>A0A059BFC1</accession>
<dbReference type="eggNOG" id="KOG0800">
    <property type="taxonomic scope" value="Eukaryota"/>
</dbReference>
<gene>
    <name evidence="7" type="ORF">EUGRSUZ_G02390</name>
</gene>
<dbReference type="InterPro" id="IPR001841">
    <property type="entry name" value="Znf_RING"/>
</dbReference>
<reference evidence="7" key="1">
    <citation type="submission" date="2013-07" db="EMBL/GenBank/DDBJ databases">
        <title>The genome of Eucalyptus grandis.</title>
        <authorList>
            <person name="Schmutz J."/>
            <person name="Hayes R."/>
            <person name="Myburg A."/>
            <person name="Tuskan G."/>
            <person name="Grattapaglia D."/>
            <person name="Rokhsar D.S."/>
        </authorList>
    </citation>
    <scope>NUCLEOTIDE SEQUENCE</scope>
    <source>
        <tissue evidence="7">Leaf extractions</tissue>
    </source>
</reference>
<evidence type="ECO:0000259" key="6">
    <source>
        <dbReference type="PROSITE" id="PS50089"/>
    </source>
</evidence>
<dbReference type="InterPro" id="IPR013083">
    <property type="entry name" value="Znf_RING/FYVE/PHD"/>
</dbReference>
<dbReference type="Pfam" id="PF13639">
    <property type="entry name" value="zf-RING_2"/>
    <property type="match status" value="1"/>
</dbReference>
<evidence type="ECO:0000256" key="3">
    <source>
        <dbReference type="ARBA" id="ARBA00022833"/>
    </source>
</evidence>
<keyword evidence="2 4" id="KW-0863">Zinc-finger</keyword>
<organism evidence="7">
    <name type="scientific">Eucalyptus grandis</name>
    <name type="common">Flooded gum</name>
    <dbReference type="NCBI Taxonomy" id="71139"/>
    <lineage>
        <taxon>Eukaryota</taxon>
        <taxon>Viridiplantae</taxon>
        <taxon>Streptophyta</taxon>
        <taxon>Embryophyta</taxon>
        <taxon>Tracheophyta</taxon>
        <taxon>Spermatophyta</taxon>
        <taxon>Magnoliopsida</taxon>
        <taxon>eudicotyledons</taxon>
        <taxon>Gunneridae</taxon>
        <taxon>Pentapetalae</taxon>
        <taxon>rosids</taxon>
        <taxon>malvids</taxon>
        <taxon>Myrtales</taxon>
        <taxon>Myrtaceae</taxon>
        <taxon>Myrtoideae</taxon>
        <taxon>Eucalypteae</taxon>
        <taxon>Eucalyptus</taxon>
    </lineage>
</organism>
<feature type="signal peptide" evidence="5">
    <location>
        <begin position="1"/>
        <end position="26"/>
    </location>
</feature>
<dbReference type="Gramene" id="KCW64818">
    <property type="protein sequence ID" value="KCW64818"/>
    <property type="gene ID" value="EUGRSUZ_G02390"/>
</dbReference>
<proteinExistence type="predicted"/>
<dbReference type="InParanoid" id="A0A059BFC1"/>
<name>A0A059BFC1_EUCGR</name>
<feature type="domain" description="RING-type" evidence="6">
    <location>
        <begin position="94"/>
        <end position="137"/>
    </location>
</feature>
<dbReference type="EMBL" id="KK198759">
    <property type="protein sequence ID" value="KCW64818.1"/>
    <property type="molecule type" value="Genomic_DNA"/>
</dbReference>
<feature type="chain" id="PRO_5001573476" description="RING-type domain-containing protein" evidence="5">
    <location>
        <begin position="27"/>
        <end position="176"/>
    </location>
</feature>
<dbReference type="PANTHER" id="PTHR45969">
    <property type="entry name" value="RING ZINC FINGER PROTEIN-RELATED"/>
    <property type="match status" value="1"/>
</dbReference>
<dbReference type="PANTHER" id="PTHR45969:SF55">
    <property type="entry name" value="OS07G0686300 PROTEIN"/>
    <property type="match status" value="1"/>
</dbReference>
<protein>
    <recommendedName>
        <fullName evidence="6">RING-type domain-containing protein</fullName>
    </recommendedName>
</protein>
<evidence type="ECO:0000256" key="1">
    <source>
        <dbReference type="ARBA" id="ARBA00022723"/>
    </source>
</evidence>
<keyword evidence="5" id="KW-0732">Signal</keyword>
<dbReference type="SUPFAM" id="SSF57850">
    <property type="entry name" value="RING/U-box"/>
    <property type="match status" value="1"/>
</dbReference>
<dbReference type="GO" id="GO:0061630">
    <property type="term" value="F:ubiquitin protein ligase activity"/>
    <property type="evidence" value="ECO:0000318"/>
    <property type="project" value="GO_Central"/>
</dbReference>
<sequence length="176" mass="19121">MSSSLIFTLSPLALLAALWAISSSLAPKVPKLLLLKATVAARLSTLVGPLKWALDYSLGSSVLRHSHGHGEPGAFGIIHRLSTAQYGDRSPTECAVCLCQVGAGEEVRELKCCDHVFHRACLDQWLGFKNVTCPLCRRLVAHRASMSIITEAGVEIICLALRDLGSGSDRETWWLR</sequence>
<keyword evidence="3" id="KW-0862">Zinc</keyword>